<dbReference type="EMBL" id="JARK01000296">
    <property type="protein sequence ID" value="EYC38778.1"/>
    <property type="molecule type" value="Genomic_DNA"/>
</dbReference>
<accession>A0A016WIC6</accession>
<gene>
    <name evidence="1" type="primary">Acey_s0696.g1607</name>
    <name evidence="1" type="ORF">Y032_0696g1607</name>
</gene>
<evidence type="ECO:0000313" key="2">
    <source>
        <dbReference type="Proteomes" id="UP000024635"/>
    </source>
</evidence>
<protein>
    <submittedName>
        <fullName evidence="1">Uncharacterized protein</fullName>
    </submittedName>
</protein>
<keyword evidence="2" id="KW-1185">Reference proteome</keyword>
<organism evidence="1 2">
    <name type="scientific">Ancylostoma ceylanicum</name>
    <dbReference type="NCBI Taxonomy" id="53326"/>
    <lineage>
        <taxon>Eukaryota</taxon>
        <taxon>Metazoa</taxon>
        <taxon>Ecdysozoa</taxon>
        <taxon>Nematoda</taxon>
        <taxon>Chromadorea</taxon>
        <taxon>Rhabditida</taxon>
        <taxon>Rhabditina</taxon>
        <taxon>Rhabditomorpha</taxon>
        <taxon>Strongyloidea</taxon>
        <taxon>Ancylostomatidae</taxon>
        <taxon>Ancylostomatinae</taxon>
        <taxon>Ancylostoma</taxon>
    </lineage>
</organism>
<dbReference type="AlphaFoldDB" id="A0A016WIC6"/>
<comment type="caution">
    <text evidence="1">The sequence shown here is derived from an EMBL/GenBank/DDBJ whole genome shotgun (WGS) entry which is preliminary data.</text>
</comment>
<dbReference type="Proteomes" id="UP000024635">
    <property type="component" value="Unassembled WGS sequence"/>
</dbReference>
<sequence length="94" mass="10857">MLSRYSNKRAPSNLTPTQRLGLREIRDFCRRGEIKISISDKGGEFVVISRELDMAISEHHLEDATVYCPSSPEEIRKQYLHLNKGAWKLRGQLD</sequence>
<reference evidence="2" key="1">
    <citation type="journal article" date="2015" name="Nat. Genet.">
        <title>The genome and transcriptome of the zoonotic hookworm Ancylostoma ceylanicum identify infection-specific gene families.</title>
        <authorList>
            <person name="Schwarz E.M."/>
            <person name="Hu Y."/>
            <person name="Antoshechkin I."/>
            <person name="Miller M.M."/>
            <person name="Sternberg P.W."/>
            <person name="Aroian R.V."/>
        </authorList>
    </citation>
    <scope>NUCLEOTIDE SEQUENCE</scope>
    <source>
        <strain evidence="2">HY135</strain>
    </source>
</reference>
<dbReference type="OrthoDB" id="10445181at2759"/>
<evidence type="ECO:0000313" key="1">
    <source>
        <dbReference type="EMBL" id="EYC38778.1"/>
    </source>
</evidence>
<proteinExistence type="predicted"/>
<name>A0A016WIC6_9BILA</name>